<dbReference type="Proteomes" id="UP000077266">
    <property type="component" value="Unassembled WGS sequence"/>
</dbReference>
<dbReference type="GO" id="GO:0071011">
    <property type="term" value="C:precatalytic spliceosome"/>
    <property type="evidence" value="ECO:0007669"/>
    <property type="project" value="TreeGrafter"/>
</dbReference>
<keyword evidence="3" id="KW-0863">Zinc-finger</keyword>
<dbReference type="InterPro" id="IPR013085">
    <property type="entry name" value="U1-CZ_Znf_C2H2"/>
</dbReference>
<evidence type="ECO:0000313" key="9">
    <source>
        <dbReference type="EMBL" id="KZW00224.1"/>
    </source>
</evidence>
<feature type="compositionally biased region" description="Low complexity" evidence="7">
    <location>
        <begin position="256"/>
        <end position="276"/>
    </location>
</feature>
<dbReference type="InterPro" id="IPR003604">
    <property type="entry name" value="Matrin/U1-like-C_Znf_C2H2"/>
</dbReference>
<keyword evidence="5" id="KW-0539">Nucleus</keyword>
<feature type="region of interest" description="Disordered" evidence="7">
    <location>
        <begin position="215"/>
        <end position="356"/>
    </location>
</feature>
<keyword evidence="6" id="KW-0175">Coiled coil</keyword>
<dbReference type="GO" id="GO:0000398">
    <property type="term" value="P:mRNA splicing, via spliceosome"/>
    <property type="evidence" value="ECO:0007669"/>
    <property type="project" value="InterPro"/>
</dbReference>
<accession>A0A165N535</accession>
<dbReference type="STRING" id="1314781.A0A165N535"/>
<feature type="compositionally biased region" description="Low complexity" evidence="7">
    <location>
        <begin position="85"/>
        <end position="98"/>
    </location>
</feature>
<proteinExistence type="predicted"/>
<feature type="region of interest" description="Disordered" evidence="7">
    <location>
        <begin position="76"/>
        <end position="107"/>
    </location>
</feature>
<dbReference type="EMBL" id="KV425902">
    <property type="protein sequence ID" value="KZW00224.1"/>
    <property type="molecule type" value="Genomic_DNA"/>
</dbReference>
<evidence type="ECO:0000256" key="4">
    <source>
        <dbReference type="ARBA" id="ARBA00022833"/>
    </source>
</evidence>
<evidence type="ECO:0000256" key="2">
    <source>
        <dbReference type="ARBA" id="ARBA00022723"/>
    </source>
</evidence>
<dbReference type="GO" id="GO:0008270">
    <property type="term" value="F:zinc ion binding"/>
    <property type="evidence" value="ECO:0007669"/>
    <property type="project" value="UniProtKB-KW"/>
</dbReference>
<dbReference type="InterPro" id="IPR036236">
    <property type="entry name" value="Znf_C2H2_sf"/>
</dbReference>
<keyword evidence="2" id="KW-0479">Metal-binding</keyword>
<dbReference type="PROSITE" id="PS50171">
    <property type="entry name" value="ZF_MATRIN"/>
    <property type="match status" value="1"/>
</dbReference>
<dbReference type="OrthoDB" id="191651at2759"/>
<evidence type="ECO:0000256" key="1">
    <source>
        <dbReference type="ARBA" id="ARBA00004123"/>
    </source>
</evidence>
<dbReference type="SMART" id="SM00451">
    <property type="entry name" value="ZnF_U1"/>
    <property type="match status" value="1"/>
</dbReference>
<sequence>MSEYWVSKKKYFCKYCDIYIADDAPSRTQHENGLRHQGNKERYVRNLYKTAERSKKDADEEKREMKRIEAAAAAAYSADVGAGHGPSTSSSGPSAAPSYQPKPKPAKMGISMSNYTTAADLGIVDEEAMKAAAEAAVRQSEGRIGAWEVVTPSHAPVAANASTTKLTPHMEAERKRAAEALEDEDAAHSFQVKKRKLAPGLLGDIYDPIIVKVKRKDGDAPPKSEDASTPEMNDTHARSPAPSVPDAPRPGWAPLSFNNSNKTPSSTPSTGAPASKPDNRHADARGESPNADPPTDALAHEAPSTAQEEHPDPVQQDDRPPKVEEDAEPTPTPAPSMFRKRKVPATGTASRGRRHI</sequence>
<organism evidence="9 10">
    <name type="scientific">Exidia glandulosa HHB12029</name>
    <dbReference type="NCBI Taxonomy" id="1314781"/>
    <lineage>
        <taxon>Eukaryota</taxon>
        <taxon>Fungi</taxon>
        <taxon>Dikarya</taxon>
        <taxon>Basidiomycota</taxon>
        <taxon>Agaricomycotina</taxon>
        <taxon>Agaricomycetes</taxon>
        <taxon>Auriculariales</taxon>
        <taxon>Exidiaceae</taxon>
        <taxon>Exidia</taxon>
    </lineage>
</organism>
<keyword evidence="10" id="KW-1185">Reference proteome</keyword>
<evidence type="ECO:0000256" key="5">
    <source>
        <dbReference type="ARBA" id="ARBA00023242"/>
    </source>
</evidence>
<feature type="compositionally biased region" description="Basic and acidic residues" evidence="7">
    <location>
        <begin position="307"/>
        <end position="324"/>
    </location>
</feature>
<protein>
    <recommendedName>
        <fullName evidence="8">Matrin-type domain-containing protein</fullName>
    </recommendedName>
</protein>
<dbReference type="SUPFAM" id="SSF57667">
    <property type="entry name" value="beta-beta-alpha zinc fingers"/>
    <property type="match status" value="1"/>
</dbReference>
<dbReference type="Pfam" id="PF06220">
    <property type="entry name" value="zf-U1"/>
    <property type="match status" value="1"/>
</dbReference>
<name>A0A165N535_EXIGL</name>
<evidence type="ECO:0000259" key="8">
    <source>
        <dbReference type="PROSITE" id="PS50171"/>
    </source>
</evidence>
<dbReference type="InterPro" id="IPR040023">
    <property type="entry name" value="WBP4"/>
</dbReference>
<dbReference type="PANTHER" id="PTHR13173:SF10">
    <property type="entry name" value="WW DOMAIN-BINDING PROTEIN 4"/>
    <property type="match status" value="1"/>
</dbReference>
<dbReference type="GO" id="GO:0003723">
    <property type="term" value="F:RNA binding"/>
    <property type="evidence" value="ECO:0007669"/>
    <property type="project" value="TreeGrafter"/>
</dbReference>
<feature type="domain" description="Matrin-type" evidence="8">
    <location>
        <begin position="11"/>
        <end position="42"/>
    </location>
</feature>
<evidence type="ECO:0000256" key="3">
    <source>
        <dbReference type="ARBA" id="ARBA00022771"/>
    </source>
</evidence>
<feature type="compositionally biased region" description="Basic and acidic residues" evidence="7">
    <location>
        <begin position="216"/>
        <end position="226"/>
    </location>
</feature>
<gene>
    <name evidence="9" type="ORF">EXIGLDRAFT_722285</name>
</gene>
<keyword evidence="4" id="KW-0862">Zinc</keyword>
<feature type="coiled-coil region" evidence="6">
    <location>
        <begin position="44"/>
        <end position="71"/>
    </location>
</feature>
<dbReference type="InParanoid" id="A0A165N535"/>
<evidence type="ECO:0000256" key="7">
    <source>
        <dbReference type="SAM" id="MobiDB-lite"/>
    </source>
</evidence>
<dbReference type="PANTHER" id="PTHR13173">
    <property type="entry name" value="WW DOMAIN BINDING PROTEIN 4"/>
    <property type="match status" value="1"/>
</dbReference>
<comment type="subcellular location">
    <subcellularLocation>
        <location evidence="1">Nucleus</location>
    </subcellularLocation>
</comment>
<reference evidence="9 10" key="1">
    <citation type="journal article" date="2016" name="Mol. Biol. Evol.">
        <title>Comparative Genomics of Early-Diverging Mushroom-Forming Fungi Provides Insights into the Origins of Lignocellulose Decay Capabilities.</title>
        <authorList>
            <person name="Nagy L.G."/>
            <person name="Riley R."/>
            <person name="Tritt A."/>
            <person name="Adam C."/>
            <person name="Daum C."/>
            <person name="Floudas D."/>
            <person name="Sun H."/>
            <person name="Yadav J.S."/>
            <person name="Pangilinan J."/>
            <person name="Larsson K.H."/>
            <person name="Matsuura K."/>
            <person name="Barry K."/>
            <person name="Labutti K."/>
            <person name="Kuo R."/>
            <person name="Ohm R.A."/>
            <person name="Bhattacharya S.S."/>
            <person name="Shirouzu T."/>
            <person name="Yoshinaga Y."/>
            <person name="Martin F.M."/>
            <person name="Grigoriev I.V."/>
            <person name="Hibbett D.S."/>
        </authorList>
    </citation>
    <scope>NUCLEOTIDE SEQUENCE [LARGE SCALE GENOMIC DNA]</scope>
    <source>
        <strain evidence="9 10">HHB12029</strain>
    </source>
</reference>
<evidence type="ECO:0000313" key="10">
    <source>
        <dbReference type="Proteomes" id="UP000077266"/>
    </source>
</evidence>
<feature type="compositionally biased region" description="Basic and acidic residues" evidence="7">
    <location>
        <begin position="277"/>
        <end position="286"/>
    </location>
</feature>
<evidence type="ECO:0000256" key="6">
    <source>
        <dbReference type="SAM" id="Coils"/>
    </source>
</evidence>
<dbReference type="Gene3D" id="3.30.160.60">
    <property type="entry name" value="Classic Zinc Finger"/>
    <property type="match status" value="1"/>
</dbReference>
<dbReference type="InterPro" id="IPR000690">
    <property type="entry name" value="Matrin/U1-C_Znf_C2H2"/>
</dbReference>
<dbReference type="AlphaFoldDB" id="A0A165N535"/>